<protein>
    <recommendedName>
        <fullName evidence="1">Integrase DNA-binding domain-containing protein</fullName>
    </recommendedName>
</protein>
<feature type="domain" description="Integrase DNA-binding" evidence="1">
    <location>
        <begin position="13"/>
        <end position="68"/>
    </location>
</feature>
<proteinExistence type="predicted"/>
<dbReference type="RefSeq" id="WP_177232488.1">
    <property type="nucleotide sequence ID" value="NZ_FOPM01000069.1"/>
</dbReference>
<keyword evidence="3" id="KW-1185">Reference proteome</keyword>
<dbReference type="EMBL" id="FOPM01000069">
    <property type="protein sequence ID" value="SFH16146.1"/>
    <property type="molecule type" value="Genomic_DNA"/>
</dbReference>
<dbReference type="Pfam" id="PF13356">
    <property type="entry name" value="Arm-DNA-bind_3"/>
    <property type="match status" value="1"/>
</dbReference>
<evidence type="ECO:0000313" key="3">
    <source>
        <dbReference type="Proteomes" id="UP000199229"/>
    </source>
</evidence>
<reference evidence="3" key="1">
    <citation type="submission" date="2016-10" db="EMBL/GenBank/DDBJ databases">
        <authorList>
            <person name="Varghese N."/>
            <person name="Submissions S."/>
        </authorList>
    </citation>
    <scope>NUCLEOTIDE SEQUENCE [LARGE SCALE GENOMIC DNA]</scope>
    <source>
        <strain evidence="3">Gh-105</strain>
    </source>
</reference>
<sequence>MQAPRISKRIVDGLQPREAEFVHWDGELKGFGVRVRPTGARSFIVMYRTGGRNSPLRKVTIGAYGKMTV</sequence>
<organism evidence="2 3">
    <name type="scientific">Methylobacterium gossipiicola</name>
    <dbReference type="NCBI Taxonomy" id="582675"/>
    <lineage>
        <taxon>Bacteria</taxon>
        <taxon>Pseudomonadati</taxon>
        <taxon>Pseudomonadota</taxon>
        <taxon>Alphaproteobacteria</taxon>
        <taxon>Hyphomicrobiales</taxon>
        <taxon>Methylobacteriaceae</taxon>
        <taxon>Methylobacterium</taxon>
    </lineage>
</organism>
<accession>A0A1I2XTW9</accession>
<name>A0A1I2XTW9_9HYPH</name>
<gene>
    <name evidence="2" type="ORF">SAMN05192565_1692</name>
</gene>
<dbReference type="InterPro" id="IPR038488">
    <property type="entry name" value="Integrase_DNA-bd_sf"/>
</dbReference>
<dbReference type="STRING" id="582675.SAMN05192565_1692"/>
<evidence type="ECO:0000313" key="2">
    <source>
        <dbReference type="EMBL" id="SFH16146.1"/>
    </source>
</evidence>
<dbReference type="InterPro" id="IPR025166">
    <property type="entry name" value="Integrase_DNA_bind_dom"/>
</dbReference>
<evidence type="ECO:0000259" key="1">
    <source>
        <dbReference type="Pfam" id="PF13356"/>
    </source>
</evidence>
<dbReference type="AlphaFoldDB" id="A0A1I2XTW9"/>
<dbReference type="Gene3D" id="3.30.160.390">
    <property type="entry name" value="Integrase, DNA-binding domain"/>
    <property type="match status" value="1"/>
</dbReference>
<dbReference type="Proteomes" id="UP000199229">
    <property type="component" value="Unassembled WGS sequence"/>
</dbReference>